<evidence type="ECO:0000313" key="2">
    <source>
        <dbReference type="EMBL" id="EKC76347.1"/>
    </source>
</evidence>
<dbReference type="AlphaFoldDB" id="K1TTG5"/>
<protein>
    <submittedName>
        <fullName evidence="2">Protein containing ATPase, P-type, ATPase-associated region domain protein</fullName>
        <ecNumber evidence="2">3.6.3.-</ecNumber>
    </submittedName>
</protein>
<dbReference type="EMBL" id="AJWZ01000604">
    <property type="protein sequence ID" value="EKC76347.1"/>
    <property type="molecule type" value="Genomic_DNA"/>
</dbReference>
<dbReference type="PANTHER" id="PTHR48085">
    <property type="entry name" value="CADMIUM/ZINC-TRANSPORTING ATPASE HMA2-RELATED"/>
    <property type="match status" value="1"/>
</dbReference>
<gene>
    <name evidence="2" type="ORF">OBE_00892</name>
</gene>
<dbReference type="GO" id="GO:0015086">
    <property type="term" value="F:cadmium ion transmembrane transporter activity"/>
    <property type="evidence" value="ECO:0007669"/>
    <property type="project" value="TreeGrafter"/>
</dbReference>
<name>K1TTG5_9ZZZZ</name>
<keyword evidence="2" id="KW-0378">Hydrolase</keyword>
<sequence>MAMSLDVELSENVQESYIPEKSRRPMNPITMRQEVDSSFSDWCSNLCIGMALTVFAKVPLPIELAFLIVSYVILGGDVVWQAVRNISKGRVFDEHFLMSVSTIGAFVIGEYPEAVAVMLFYQVGEFFQSLAVKRSRKSISDLMDIRPDCATVRRNGELITISPESVAIGEIIIVKPGEKSIRRCGIGWRFYAGYEGFNWRILITNIW</sequence>
<reference evidence="2" key="1">
    <citation type="journal article" date="2013" name="Environ. Microbiol.">
        <title>Microbiota from the distal guts of lean and obese adolescents exhibit partial functional redundancy besides clear differences in community structure.</title>
        <authorList>
            <person name="Ferrer M."/>
            <person name="Ruiz A."/>
            <person name="Lanza F."/>
            <person name="Haange S.B."/>
            <person name="Oberbach A."/>
            <person name="Till H."/>
            <person name="Bargiela R."/>
            <person name="Campoy C."/>
            <person name="Segura M.T."/>
            <person name="Richter M."/>
            <person name="von Bergen M."/>
            <person name="Seifert J."/>
            <person name="Suarez A."/>
        </authorList>
    </citation>
    <scope>NUCLEOTIDE SEQUENCE</scope>
</reference>
<dbReference type="EC" id="3.6.3.-" evidence="2"/>
<dbReference type="PANTHER" id="PTHR48085:SF5">
    <property type="entry name" value="CADMIUM_ZINC-TRANSPORTING ATPASE HMA4-RELATED"/>
    <property type="match status" value="1"/>
</dbReference>
<dbReference type="Gene3D" id="2.70.150.10">
    <property type="entry name" value="Calcium-transporting ATPase, cytoplasmic transduction domain A"/>
    <property type="match status" value="1"/>
</dbReference>
<proteinExistence type="inferred from homology"/>
<accession>K1TTG5</accession>
<dbReference type="InterPro" id="IPR051014">
    <property type="entry name" value="Cation_Transport_ATPase_IB"/>
</dbReference>
<dbReference type="GO" id="GO:0016787">
    <property type="term" value="F:hydrolase activity"/>
    <property type="evidence" value="ECO:0007669"/>
    <property type="project" value="UniProtKB-KW"/>
</dbReference>
<comment type="caution">
    <text evidence="2">The sequence shown here is derived from an EMBL/GenBank/DDBJ whole genome shotgun (WGS) entry which is preliminary data.</text>
</comment>
<evidence type="ECO:0000256" key="1">
    <source>
        <dbReference type="ARBA" id="ARBA00006024"/>
    </source>
</evidence>
<organism evidence="2">
    <name type="scientific">human gut metagenome</name>
    <dbReference type="NCBI Taxonomy" id="408170"/>
    <lineage>
        <taxon>unclassified sequences</taxon>
        <taxon>metagenomes</taxon>
        <taxon>organismal metagenomes</taxon>
    </lineage>
</organism>
<dbReference type="GO" id="GO:0016020">
    <property type="term" value="C:membrane"/>
    <property type="evidence" value="ECO:0007669"/>
    <property type="project" value="TreeGrafter"/>
</dbReference>
<comment type="similarity">
    <text evidence="1">Belongs to the cation transport ATPase (P-type) (TC 3.A.3) family. Type IB subfamily.</text>
</comment>